<protein>
    <submittedName>
        <fullName evidence="2">Putative NADPH-quinone reductase (Modulator of drug activity B)</fullName>
    </submittedName>
</protein>
<dbReference type="OrthoDB" id="1026745at2"/>
<accession>A0A239CCS6</accession>
<gene>
    <name evidence="2" type="ORF">SAMN05446037_1005141</name>
</gene>
<dbReference type="InterPro" id="IPR029039">
    <property type="entry name" value="Flavoprotein-like_sf"/>
</dbReference>
<evidence type="ECO:0000259" key="1">
    <source>
        <dbReference type="Pfam" id="PF02525"/>
    </source>
</evidence>
<dbReference type="EMBL" id="FZOJ01000005">
    <property type="protein sequence ID" value="SNS18025.1"/>
    <property type="molecule type" value="Genomic_DNA"/>
</dbReference>
<reference evidence="3" key="1">
    <citation type="submission" date="2017-06" db="EMBL/GenBank/DDBJ databases">
        <authorList>
            <person name="Varghese N."/>
            <person name="Submissions S."/>
        </authorList>
    </citation>
    <scope>NUCLEOTIDE SEQUENCE [LARGE SCALE GENOMIC DNA]</scope>
    <source>
        <strain evidence="3">SCA</strain>
    </source>
</reference>
<organism evidence="2 3">
    <name type="scientific">Anaerovirgula multivorans</name>
    <dbReference type="NCBI Taxonomy" id="312168"/>
    <lineage>
        <taxon>Bacteria</taxon>
        <taxon>Bacillati</taxon>
        <taxon>Bacillota</taxon>
        <taxon>Clostridia</taxon>
        <taxon>Peptostreptococcales</taxon>
        <taxon>Natronincolaceae</taxon>
        <taxon>Anaerovirgula</taxon>
    </lineage>
</organism>
<dbReference type="Proteomes" id="UP000198304">
    <property type="component" value="Unassembled WGS sequence"/>
</dbReference>
<evidence type="ECO:0000313" key="2">
    <source>
        <dbReference type="EMBL" id="SNS18025.1"/>
    </source>
</evidence>
<dbReference type="InterPro" id="IPR003680">
    <property type="entry name" value="Flavodoxin_fold"/>
</dbReference>
<dbReference type="RefSeq" id="WP_089282180.1">
    <property type="nucleotide sequence ID" value="NZ_FZOJ01000005.1"/>
</dbReference>
<dbReference type="Gene3D" id="3.40.50.360">
    <property type="match status" value="1"/>
</dbReference>
<proteinExistence type="predicted"/>
<dbReference type="SUPFAM" id="SSF52218">
    <property type="entry name" value="Flavoproteins"/>
    <property type="match status" value="1"/>
</dbReference>
<keyword evidence="3" id="KW-1185">Reference proteome</keyword>
<name>A0A239CCS6_9FIRM</name>
<feature type="domain" description="Flavodoxin-like fold" evidence="1">
    <location>
        <begin position="5"/>
        <end position="140"/>
    </location>
</feature>
<evidence type="ECO:0000313" key="3">
    <source>
        <dbReference type="Proteomes" id="UP000198304"/>
    </source>
</evidence>
<dbReference type="Pfam" id="PF02525">
    <property type="entry name" value="Flavodoxin_2"/>
    <property type="match status" value="1"/>
</dbReference>
<sequence>MLIQKKALLLIGSPKIKKSTSEALGNYVLDGLNKKGYVCEKLHILSMLKKDARELINRVKDTDILIISFPLYVDSLPSPLIKALELMADNRKEKRPEKEQSLMVIVNCGFPEAFQNDTALRICKSFANKTGFKWLGGLAMGSGSAIDGRPIEQLGGMTRNIVKALNNATEAIVNNENVPTEAINLMAAKLIPRWLYIFFGNIGWKNQAKKHNVDKILYSKPLFKNN</sequence>
<dbReference type="AlphaFoldDB" id="A0A239CCS6"/>